<evidence type="ECO:0000313" key="2">
    <source>
        <dbReference type="Proteomes" id="UP000036313"/>
    </source>
</evidence>
<sequence length="272" mass="28178">MRRSTTSAATDRARSRHRLAALLGAEALCAVLVIGGAYPTAPGAPALAAAPQQTASEPSAGAPALRTLTTPDGRRAQLIDLGGSAASLLDRISAELPAAEQAVTAFWGPQWPRDIPVVVTGSPEQFAALAGAGSDTAATTTAERITFSPAAGAMDADDLRIVLRHELFHYAARATTAADAPVWLTEGVADYVGRPAPAGRVEVPARLPTDTELATPGPGRSQAYDRAWQFATFVAQTYGPHRLRELYVTACAPGHPDAATAVRTELGIDLPG</sequence>
<protein>
    <recommendedName>
        <fullName evidence="3">Peptidase</fullName>
    </recommendedName>
</protein>
<gene>
    <name evidence="1" type="ORF">MOBUDSM44075_01413</name>
</gene>
<name>A0A0J6WB58_9MYCO</name>
<organism evidence="1 2">
    <name type="scientific">Mycolicibacterium obuense</name>
    <dbReference type="NCBI Taxonomy" id="1807"/>
    <lineage>
        <taxon>Bacteria</taxon>
        <taxon>Bacillati</taxon>
        <taxon>Actinomycetota</taxon>
        <taxon>Actinomycetes</taxon>
        <taxon>Mycobacteriales</taxon>
        <taxon>Mycobacteriaceae</taxon>
        <taxon>Mycolicibacterium</taxon>
    </lineage>
</organism>
<evidence type="ECO:0008006" key="3">
    <source>
        <dbReference type="Google" id="ProtNLM"/>
    </source>
</evidence>
<proteinExistence type="predicted"/>
<dbReference type="RefSeq" id="WP_048422626.1">
    <property type="nucleotide sequence ID" value="NZ_JYNU01000008.1"/>
</dbReference>
<dbReference type="PATRIC" id="fig|1807.14.peg.1424"/>
<accession>A0A0J6WB58</accession>
<reference evidence="1 2" key="1">
    <citation type="journal article" date="2015" name="Genome Biol. Evol.">
        <title>Characterization of Three Mycobacterium spp. with Potential Use in Bioremediation by Genome Sequencing and Comparative Genomics.</title>
        <authorList>
            <person name="Das S."/>
            <person name="Pettersson B.M."/>
            <person name="Behra P.R."/>
            <person name="Ramesh M."/>
            <person name="Dasgupta S."/>
            <person name="Bhattacharya A."/>
            <person name="Kirsebom L.A."/>
        </authorList>
    </citation>
    <scope>NUCLEOTIDE SEQUENCE [LARGE SCALE GENOMIC DNA]</scope>
    <source>
        <strain evidence="1 2">DSM 44075</strain>
    </source>
</reference>
<dbReference type="AlphaFoldDB" id="A0A0J6WB58"/>
<comment type="caution">
    <text evidence="1">The sequence shown here is derived from an EMBL/GenBank/DDBJ whole genome shotgun (WGS) entry which is preliminary data.</text>
</comment>
<dbReference type="EMBL" id="JYNU01000008">
    <property type="protein sequence ID" value="KMO78922.1"/>
    <property type="molecule type" value="Genomic_DNA"/>
</dbReference>
<evidence type="ECO:0000313" key="1">
    <source>
        <dbReference type="EMBL" id="KMO78922.1"/>
    </source>
</evidence>
<dbReference type="Proteomes" id="UP000036313">
    <property type="component" value="Unassembled WGS sequence"/>
</dbReference>